<evidence type="ECO:0000313" key="2">
    <source>
        <dbReference type="Proteomes" id="UP000076486"/>
    </source>
</evidence>
<dbReference type="AlphaFoldDB" id="A0A161YV44"/>
<dbReference type="Proteomes" id="UP000076486">
    <property type="component" value="Unassembled WGS sequence"/>
</dbReference>
<sequence length="57" mass="5964">MSCFKKPSYKAAAVSSGWLSSLATLPEGSGKPCIVGRYIDTDNNKIISTKNAVTGAQ</sequence>
<comment type="caution">
    <text evidence="1">The sequence shown here is derived from an EMBL/GenBank/DDBJ whole genome shotgun (WGS) entry which is preliminary data.</text>
</comment>
<gene>
    <name evidence="1" type="ORF">N473_08945</name>
</gene>
<protein>
    <submittedName>
        <fullName evidence="1">Uncharacterized protein</fullName>
    </submittedName>
</protein>
<evidence type="ECO:0000313" key="1">
    <source>
        <dbReference type="EMBL" id="KZN66508.1"/>
    </source>
</evidence>
<organism evidence="1 2">
    <name type="scientific">Pseudoalteromonas luteoviolacea CPMOR-1</name>
    <dbReference type="NCBI Taxonomy" id="1365248"/>
    <lineage>
        <taxon>Bacteria</taxon>
        <taxon>Pseudomonadati</taxon>
        <taxon>Pseudomonadota</taxon>
        <taxon>Gammaproteobacteria</taxon>
        <taxon>Alteromonadales</taxon>
        <taxon>Pseudoalteromonadaceae</taxon>
        <taxon>Pseudoalteromonas</taxon>
    </lineage>
</organism>
<reference evidence="1 2" key="1">
    <citation type="submission" date="2013-07" db="EMBL/GenBank/DDBJ databases">
        <title>Comparative Genomic and Metabolomic Analysis of Twelve Strains of Pseudoalteromonas luteoviolacea.</title>
        <authorList>
            <person name="Vynne N.G."/>
            <person name="Mansson M."/>
            <person name="Gram L."/>
        </authorList>
    </citation>
    <scope>NUCLEOTIDE SEQUENCE [LARGE SCALE GENOMIC DNA]</scope>
    <source>
        <strain evidence="1 2">CPMOR-1</strain>
    </source>
</reference>
<name>A0A161YV44_9GAMM</name>
<dbReference type="EMBL" id="AUYC01000012">
    <property type="protein sequence ID" value="KZN66508.1"/>
    <property type="molecule type" value="Genomic_DNA"/>
</dbReference>
<accession>A0A161YV44</accession>
<proteinExistence type="predicted"/>